<keyword evidence="2" id="KW-1185">Reference proteome</keyword>
<name>A0A2G9TQ22_TELCI</name>
<protein>
    <submittedName>
        <fullName evidence="1">Uncharacterized protein</fullName>
    </submittedName>
</protein>
<dbReference type="Proteomes" id="UP000230423">
    <property type="component" value="Unassembled WGS sequence"/>
</dbReference>
<gene>
    <name evidence="1" type="ORF">TELCIR_18484</name>
</gene>
<accession>A0A2G9TQ22</accession>
<evidence type="ECO:0000313" key="2">
    <source>
        <dbReference type="Proteomes" id="UP000230423"/>
    </source>
</evidence>
<proteinExistence type="predicted"/>
<reference evidence="1 2" key="1">
    <citation type="submission" date="2015-09" db="EMBL/GenBank/DDBJ databases">
        <title>Draft genome of the parasitic nematode Teladorsagia circumcincta isolate WARC Sus (inbred).</title>
        <authorList>
            <person name="Mitreva M."/>
        </authorList>
    </citation>
    <scope>NUCLEOTIDE SEQUENCE [LARGE SCALE GENOMIC DNA]</scope>
    <source>
        <strain evidence="1 2">S</strain>
    </source>
</reference>
<organism evidence="1 2">
    <name type="scientific">Teladorsagia circumcincta</name>
    <name type="common">Brown stomach worm</name>
    <name type="synonym">Ostertagia circumcincta</name>
    <dbReference type="NCBI Taxonomy" id="45464"/>
    <lineage>
        <taxon>Eukaryota</taxon>
        <taxon>Metazoa</taxon>
        <taxon>Ecdysozoa</taxon>
        <taxon>Nematoda</taxon>
        <taxon>Chromadorea</taxon>
        <taxon>Rhabditida</taxon>
        <taxon>Rhabditina</taxon>
        <taxon>Rhabditomorpha</taxon>
        <taxon>Strongyloidea</taxon>
        <taxon>Trichostrongylidae</taxon>
        <taxon>Teladorsagia</taxon>
    </lineage>
</organism>
<dbReference type="AlphaFoldDB" id="A0A2G9TQ22"/>
<evidence type="ECO:0000313" key="1">
    <source>
        <dbReference type="EMBL" id="PIO60035.1"/>
    </source>
</evidence>
<dbReference type="EMBL" id="KZ356290">
    <property type="protein sequence ID" value="PIO60035.1"/>
    <property type="molecule type" value="Genomic_DNA"/>
</dbReference>
<sequence length="67" mass="7371">MVAATEAMEVVAWAAVVWEETMAVAAMAEARMVVAATEVIWVVVEDALEVDVEDNVATMMIRHLHRT</sequence>